<dbReference type="SUPFAM" id="SSF141868">
    <property type="entry name" value="EAL domain-like"/>
    <property type="match status" value="1"/>
</dbReference>
<dbReference type="InterPro" id="IPR035919">
    <property type="entry name" value="EAL_sf"/>
</dbReference>
<dbReference type="Gene3D" id="3.20.20.450">
    <property type="entry name" value="EAL domain"/>
    <property type="match status" value="1"/>
</dbReference>
<proteinExistence type="predicted"/>
<sequence length="387" mass="41524">MQFAPIRRLNDGALAGAELQVRGPSKSALGTAESLRRAARMMQQERALDRHKFTFAATGTAQMIADVLPLLVMVDLASIDQSDLENSLERLAVSVQPDEMLADPQRTLARIDAARRAGRIICVDGFGVSEYAVTMLSLIEPDIIVTGPELLTRTTEPAMARLAHALAAHVERSHAVVIAEGVDTDALRLSAQTIGATYGLGALYPPVDDPAAFADEAVVPLPDAPVWSTPAADTTTPYRIGSAGHQPRRGTKHLLIEMSKALEAQAAAAGGAVIVLGTFQHARNFTSHTSVRWRQLADTAGLAGVYGVGLAPMIDGNVIHAPLDESDDIVNEWNVAVLSPHFCALLAARDLHDEGPDMERTFDFVQSYERLTVTQAVHSILSRFTFA</sequence>
<dbReference type="Pfam" id="PF10069">
    <property type="entry name" value="DICT"/>
    <property type="match status" value="1"/>
</dbReference>
<reference evidence="3" key="1">
    <citation type="journal article" date="2019" name="Int. J. Syst. Evol. Microbiol.">
        <title>The Global Catalogue of Microorganisms (GCM) 10K type strain sequencing project: providing services to taxonomists for standard genome sequencing and annotation.</title>
        <authorList>
            <consortium name="The Broad Institute Genomics Platform"/>
            <consortium name="The Broad Institute Genome Sequencing Center for Infectious Disease"/>
            <person name="Wu L."/>
            <person name="Ma J."/>
        </authorList>
    </citation>
    <scope>NUCLEOTIDE SEQUENCE [LARGE SCALE GENOMIC DNA]</scope>
    <source>
        <strain evidence="3">CCM 7855</strain>
    </source>
</reference>
<gene>
    <name evidence="2" type="ORF">GCM10007298_10540</name>
</gene>
<dbReference type="EMBL" id="BMCS01000001">
    <property type="protein sequence ID" value="GGF16388.1"/>
    <property type="molecule type" value="Genomic_DNA"/>
</dbReference>
<organism evidence="2 3">
    <name type="scientific">Williamsia phyllosphaerae</name>
    <dbReference type="NCBI Taxonomy" id="885042"/>
    <lineage>
        <taxon>Bacteria</taxon>
        <taxon>Bacillati</taxon>
        <taxon>Actinomycetota</taxon>
        <taxon>Actinomycetes</taxon>
        <taxon>Mycobacteriales</taxon>
        <taxon>Nocardiaceae</taxon>
        <taxon>Williamsia</taxon>
    </lineage>
</organism>
<dbReference type="Proteomes" id="UP000632454">
    <property type="component" value="Unassembled WGS sequence"/>
</dbReference>
<dbReference type="PROSITE" id="PS50883">
    <property type="entry name" value="EAL"/>
    <property type="match status" value="1"/>
</dbReference>
<dbReference type="InterPro" id="IPR001633">
    <property type="entry name" value="EAL_dom"/>
</dbReference>
<dbReference type="InterPro" id="IPR019278">
    <property type="entry name" value="DICT_dom"/>
</dbReference>
<name>A0ABQ1UDQ5_9NOCA</name>
<dbReference type="Pfam" id="PF00563">
    <property type="entry name" value="EAL"/>
    <property type="match status" value="1"/>
</dbReference>
<comment type="caution">
    <text evidence="2">The sequence shown here is derived from an EMBL/GenBank/DDBJ whole genome shotgun (WGS) entry which is preliminary data.</text>
</comment>
<evidence type="ECO:0000313" key="3">
    <source>
        <dbReference type="Proteomes" id="UP000632454"/>
    </source>
</evidence>
<accession>A0ABQ1UDQ5</accession>
<feature type="domain" description="EAL" evidence="1">
    <location>
        <begin position="1"/>
        <end position="221"/>
    </location>
</feature>
<protein>
    <recommendedName>
        <fullName evidence="1">EAL domain-containing protein</fullName>
    </recommendedName>
</protein>
<keyword evidence="3" id="KW-1185">Reference proteome</keyword>
<evidence type="ECO:0000313" key="2">
    <source>
        <dbReference type="EMBL" id="GGF16388.1"/>
    </source>
</evidence>
<evidence type="ECO:0000259" key="1">
    <source>
        <dbReference type="PROSITE" id="PS50883"/>
    </source>
</evidence>
<dbReference type="RefSeq" id="WP_188487552.1">
    <property type="nucleotide sequence ID" value="NZ_BMCS01000001.1"/>
</dbReference>